<sequence length="89" mass="10266">MSNHTWVLRPSQRASWATTFATIFLQSPHHSISFASRSFNNSCLEAFLVMTSESISMQELEKIPSASQSREADLTVQRARQYDYLPRKR</sequence>
<dbReference type="Proteomes" id="UP000326799">
    <property type="component" value="Unassembled WGS sequence"/>
</dbReference>
<name>A0A5N6E6W4_9EURO</name>
<dbReference type="AlphaFoldDB" id="A0A5N6E6W4"/>
<proteinExistence type="predicted"/>
<evidence type="ECO:0000313" key="2">
    <source>
        <dbReference type="Proteomes" id="UP000326799"/>
    </source>
</evidence>
<protein>
    <submittedName>
        <fullName evidence="1">Uncharacterized protein</fullName>
    </submittedName>
</protein>
<accession>A0A5N6E6W4</accession>
<dbReference type="EMBL" id="ML733744">
    <property type="protein sequence ID" value="KAB8213007.1"/>
    <property type="molecule type" value="Genomic_DNA"/>
</dbReference>
<evidence type="ECO:0000313" key="1">
    <source>
        <dbReference type="EMBL" id="KAB8213007.1"/>
    </source>
</evidence>
<keyword evidence="2" id="KW-1185">Reference proteome</keyword>
<organism evidence="1 2">
    <name type="scientific">Aspergillus novoparasiticus</name>
    <dbReference type="NCBI Taxonomy" id="986946"/>
    <lineage>
        <taxon>Eukaryota</taxon>
        <taxon>Fungi</taxon>
        <taxon>Dikarya</taxon>
        <taxon>Ascomycota</taxon>
        <taxon>Pezizomycotina</taxon>
        <taxon>Eurotiomycetes</taxon>
        <taxon>Eurotiomycetidae</taxon>
        <taxon>Eurotiales</taxon>
        <taxon>Aspergillaceae</taxon>
        <taxon>Aspergillus</taxon>
        <taxon>Aspergillus subgen. Circumdati</taxon>
    </lineage>
</organism>
<gene>
    <name evidence="1" type="ORF">BDV33DRAFT_185661</name>
</gene>
<reference evidence="1 2" key="1">
    <citation type="submission" date="2019-04" db="EMBL/GenBank/DDBJ databases">
        <title>Fungal friends and foes A comparative genomics study of 23 Aspergillus species from section Flavi.</title>
        <authorList>
            <consortium name="DOE Joint Genome Institute"/>
            <person name="Kjaerbolling I."/>
            <person name="Vesth T.C."/>
            <person name="Frisvad J.C."/>
            <person name="Nybo J.L."/>
            <person name="Theobald S."/>
            <person name="Kildgaard S."/>
            <person name="Petersen T.I."/>
            <person name="Kuo A."/>
            <person name="Sato A."/>
            <person name="Lyhne E.K."/>
            <person name="Kogle M.E."/>
            <person name="Wiebenga A."/>
            <person name="Kun R.S."/>
            <person name="Lubbers R.J."/>
            <person name="Makela M.R."/>
            <person name="Barry K."/>
            <person name="Chovatia M."/>
            <person name="Clum A."/>
            <person name="Daum C."/>
            <person name="Haridas S."/>
            <person name="He G."/>
            <person name="LaButti K."/>
            <person name="Lipzen A."/>
            <person name="Mondo S."/>
            <person name="Pangilinan J."/>
            <person name="Riley R."/>
            <person name="Salamov A."/>
            <person name="Simmons B.A."/>
            <person name="Magnuson J.K."/>
            <person name="Henrissat B."/>
            <person name="Mortensen U.H."/>
            <person name="Larsen T.O."/>
            <person name="De vries R.P."/>
            <person name="Grigoriev I.V."/>
            <person name="Machida M."/>
            <person name="Baker S.E."/>
            <person name="Andersen M.R."/>
        </authorList>
    </citation>
    <scope>NUCLEOTIDE SEQUENCE [LARGE SCALE GENOMIC DNA]</scope>
    <source>
        <strain evidence="1 2">CBS 126849</strain>
    </source>
</reference>